<accession>A0A8J3CLF9</accession>
<reference evidence="2" key="1">
    <citation type="journal article" date="2014" name="Int. J. Syst. Evol. Microbiol.">
        <title>Complete genome sequence of Corynebacterium casei LMG S-19264T (=DSM 44701T), isolated from a smear-ripened cheese.</title>
        <authorList>
            <consortium name="US DOE Joint Genome Institute (JGI-PGF)"/>
            <person name="Walter F."/>
            <person name="Albersmeier A."/>
            <person name="Kalinowski J."/>
            <person name="Ruckert C."/>
        </authorList>
    </citation>
    <scope>NUCLEOTIDE SEQUENCE</scope>
    <source>
        <strain evidence="2">CGMCC 4.5737</strain>
    </source>
</reference>
<evidence type="ECO:0000313" key="2">
    <source>
        <dbReference type="EMBL" id="GGM84901.1"/>
    </source>
</evidence>
<name>A0A8J3CLF9_9PSEU</name>
<proteinExistence type="predicted"/>
<dbReference type="AlphaFoldDB" id="A0A8J3CLF9"/>
<protein>
    <submittedName>
        <fullName evidence="2">Uncharacterized protein</fullName>
    </submittedName>
</protein>
<evidence type="ECO:0000256" key="1">
    <source>
        <dbReference type="SAM" id="Phobius"/>
    </source>
</evidence>
<keyword evidence="1" id="KW-0472">Membrane</keyword>
<sequence>MFRICTAVAAFVFVLTVVPLFPLLALAVDTAVTRLAWAHAGISFAVLAGVVLAGYIASDYVGSRCTRAGGAR</sequence>
<gene>
    <name evidence="2" type="ORF">GCM10012275_64560</name>
</gene>
<dbReference type="RefSeq" id="WP_189062232.1">
    <property type="nucleotide sequence ID" value="NZ_BMMK01000084.1"/>
</dbReference>
<keyword evidence="1" id="KW-1133">Transmembrane helix</keyword>
<feature type="transmembrane region" description="Helical" evidence="1">
    <location>
        <begin position="37"/>
        <end position="57"/>
    </location>
</feature>
<reference evidence="2" key="2">
    <citation type="submission" date="2020-09" db="EMBL/GenBank/DDBJ databases">
        <authorList>
            <person name="Sun Q."/>
            <person name="Zhou Y."/>
        </authorList>
    </citation>
    <scope>NUCLEOTIDE SEQUENCE</scope>
    <source>
        <strain evidence="2">CGMCC 4.5737</strain>
    </source>
</reference>
<organism evidence="2 3">
    <name type="scientific">Longimycelium tulufanense</name>
    <dbReference type="NCBI Taxonomy" id="907463"/>
    <lineage>
        <taxon>Bacteria</taxon>
        <taxon>Bacillati</taxon>
        <taxon>Actinomycetota</taxon>
        <taxon>Actinomycetes</taxon>
        <taxon>Pseudonocardiales</taxon>
        <taxon>Pseudonocardiaceae</taxon>
        <taxon>Longimycelium</taxon>
    </lineage>
</organism>
<keyword evidence="3" id="KW-1185">Reference proteome</keyword>
<evidence type="ECO:0000313" key="3">
    <source>
        <dbReference type="Proteomes" id="UP000637578"/>
    </source>
</evidence>
<dbReference type="Proteomes" id="UP000637578">
    <property type="component" value="Unassembled WGS sequence"/>
</dbReference>
<comment type="caution">
    <text evidence="2">The sequence shown here is derived from an EMBL/GenBank/DDBJ whole genome shotgun (WGS) entry which is preliminary data.</text>
</comment>
<keyword evidence="1" id="KW-0812">Transmembrane</keyword>
<dbReference type="EMBL" id="BMMK01000084">
    <property type="protein sequence ID" value="GGM84901.1"/>
    <property type="molecule type" value="Genomic_DNA"/>
</dbReference>